<evidence type="ECO:0000313" key="2">
    <source>
        <dbReference type="EMBL" id="GGF56321.1"/>
    </source>
</evidence>
<feature type="region of interest" description="Disordered" evidence="1">
    <location>
        <begin position="56"/>
        <end position="89"/>
    </location>
</feature>
<protein>
    <submittedName>
        <fullName evidence="2">Uncharacterized protein</fullName>
    </submittedName>
</protein>
<dbReference type="EMBL" id="BMKQ01000001">
    <property type="protein sequence ID" value="GGF56321.1"/>
    <property type="molecule type" value="Genomic_DNA"/>
</dbReference>
<name>A0A917BTK4_9ACTN</name>
<comment type="caution">
    <text evidence="2">The sequence shown here is derived from an EMBL/GenBank/DDBJ whole genome shotgun (WGS) entry which is preliminary data.</text>
</comment>
<sequence length="89" mass="9668">MGTVGRQLPAVGLRPRPAGHRLYVRQLRAFDREGVAADFEVSPGWQVSTMSAIGSVVPAAPGEPPRPEEPRVRRAGDDLVWPRAGVTER</sequence>
<proteinExistence type="predicted"/>
<accession>A0A917BTK4</accession>
<evidence type="ECO:0000313" key="3">
    <source>
        <dbReference type="Proteomes" id="UP000649179"/>
    </source>
</evidence>
<feature type="compositionally biased region" description="Basic and acidic residues" evidence="1">
    <location>
        <begin position="65"/>
        <end position="77"/>
    </location>
</feature>
<dbReference type="Proteomes" id="UP000649179">
    <property type="component" value="Unassembled WGS sequence"/>
</dbReference>
<organism evidence="2 3">
    <name type="scientific">Marmoricola endophyticus</name>
    <dbReference type="NCBI Taxonomy" id="2040280"/>
    <lineage>
        <taxon>Bacteria</taxon>
        <taxon>Bacillati</taxon>
        <taxon>Actinomycetota</taxon>
        <taxon>Actinomycetes</taxon>
        <taxon>Propionibacteriales</taxon>
        <taxon>Nocardioidaceae</taxon>
        <taxon>Marmoricola</taxon>
    </lineage>
</organism>
<reference evidence="2" key="1">
    <citation type="journal article" date="2014" name="Int. J. Syst. Evol. Microbiol.">
        <title>Complete genome sequence of Corynebacterium casei LMG S-19264T (=DSM 44701T), isolated from a smear-ripened cheese.</title>
        <authorList>
            <consortium name="US DOE Joint Genome Institute (JGI-PGF)"/>
            <person name="Walter F."/>
            <person name="Albersmeier A."/>
            <person name="Kalinowski J."/>
            <person name="Ruckert C."/>
        </authorList>
    </citation>
    <scope>NUCLEOTIDE SEQUENCE</scope>
    <source>
        <strain evidence="2">CGMCC 1.16067</strain>
    </source>
</reference>
<evidence type="ECO:0000256" key="1">
    <source>
        <dbReference type="SAM" id="MobiDB-lite"/>
    </source>
</evidence>
<dbReference type="AlphaFoldDB" id="A0A917BTK4"/>
<gene>
    <name evidence="2" type="ORF">GCM10011519_32850</name>
</gene>
<keyword evidence="3" id="KW-1185">Reference proteome</keyword>
<reference evidence="2" key="2">
    <citation type="submission" date="2020-09" db="EMBL/GenBank/DDBJ databases">
        <authorList>
            <person name="Sun Q."/>
            <person name="Zhou Y."/>
        </authorList>
    </citation>
    <scope>NUCLEOTIDE SEQUENCE</scope>
    <source>
        <strain evidence="2">CGMCC 1.16067</strain>
    </source>
</reference>